<evidence type="ECO:0000313" key="9">
    <source>
        <dbReference type="EMBL" id="PXZ00566.1"/>
    </source>
</evidence>
<keyword evidence="10" id="KW-1185">Reference proteome</keyword>
<keyword evidence="4" id="KW-0808">Transferase</keyword>
<feature type="transmembrane region" description="Helical" evidence="8">
    <location>
        <begin position="66"/>
        <end position="84"/>
    </location>
</feature>
<keyword evidence="5 8" id="KW-0812">Transmembrane</keyword>
<keyword evidence="6 8" id="KW-1133">Transmembrane helix</keyword>
<accession>A0A318NCC2</accession>
<comment type="subcellular location">
    <subcellularLocation>
        <location evidence="1">Cell membrane</location>
        <topology evidence="1">Multi-pass membrane protein</topology>
    </subcellularLocation>
</comment>
<gene>
    <name evidence="9" type="ORF">DK869_03930</name>
</gene>
<evidence type="ECO:0000313" key="10">
    <source>
        <dbReference type="Proteomes" id="UP000247565"/>
    </source>
</evidence>
<keyword evidence="2" id="KW-1003">Cell membrane</keyword>
<feature type="transmembrane region" description="Helical" evidence="8">
    <location>
        <begin position="182"/>
        <end position="199"/>
    </location>
</feature>
<feature type="transmembrane region" description="Helical" evidence="8">
    <location>
        <begin position="145"/>
        <end position="162"/>
    </location>
</feature>
<evidence type="ECO:0000256" key="6">
    <source>
        <dbReference type="ARBA" id="ARBA00022989"/>
    </source>
</evidence>
<dbReference type="InterPro" id="IPR050297">
    <property type="entry name" value="LipidA_mod_glycosyltrf_83"/>
</dbReference>
<feature type="transmembrane region" description="Helical" evidence="8">
    <location>
        <begin position="262"/>
        <end position="286"/>
    </location>
</feature>
<feature type="transmembrane region" description="Helical" evidence="8">
    <location>
        <begin position="298"/>
        <end position="315"/>
    </location>
</feature>
<evidence type="ECO:0000256" key="1">
    <source>
        <dbReference type="ARBA" id="ARBA00004651"/>
    </source>
</evidence>
<feature type="transmembrane region" description="Helical" evidence="8">
    <location>
        <begin position="91"/>
        <end position="111"/>
    </location>
</feature>
<proteinExistence type="predicted"/>
<evidence type="ECO:0000256" key="2">
    <source>
        <dbReference type="ARBA" id="ARBA00022475"/>
    </source>
</evidence>
<evidence type="ECO:0000256" key="7">
    <source>
        <dbReference type="ARBA" id="ARBA00023136"/>
    </source>
</evidence>
<name>A0A318NCC2_9PROT</name>
<evidence type="ECO:0000256" key="5">
    <source>
        <dbReference type="ARBA" id="ARBA00022692"/>
    </source>
</evidence>
<feature type="transmembrane region" description="Helical" evidence="8">
    <location>
        <begin position="7"/>
        <end position="28"/>
    </location>
</feature>
<dbReference type="Proteomes" id="UP000247565">
    <property type="component" value="Unassembled WGS sequence"/>
</dbReference>
<protein>
    <recommendedName>
        <fullName evidence="11">Glycosyltransferase RgtA/B/C/D-like domain-containing protein</fullName>
    </recommendedName>
</protein>
<feature type="transmembrane region" description="Helical" evidence="8">
    <location>
        <begin position="211"/>
        <end position="231"/>
    </location>
</feature>
<dbReference type="EMBL" id="QGLT01000002">
    <property type="protein sequence ID" value="PXZ00566.1"/>
    <property type="molecule type" value="Genomic_DNA"/>
</dbReference>
<feature type="transmembrane region" description="Helical" evidence="8">
    <location>
        <begin position="321"/>
        <end position="338"/>
    </location>
</feature>
<evidence type="ECO:0000256" key="8">
    <source>
        <dbReference type="SAM" id="Phobius"/>
    </source>
</evidence>
<feature type="transmembrane region" description="Helical" evidence="8">
    <location>
        <begin position="117"/>
        <end position="133"/>
    </location>
</feature>
<evidence type="ECO:0008006" key="11">
    <source>
        <dbReference type="Google" id="ProtNLM"/>
    </source>
</evidence>
<evidence type="ECO:0000256" key="4">
    <source>
        <dbReference type="ARBA" id="ARBA00022679"/>
    </source>
</evidence>
<keyword evidence="3" id="KW-0328">Glycosyltransferase</keyword>
<dbReference type="GO" id="GO:0009103">
    <property type="term" value="P:lipopolysaccharide biosynthetic process"/>
    <property type="evidence" value="ECO:0007669"/>
    <property type="project" value="UniProtKB-ARBA"/>
</dbReference>
<dbReference type="PANTHER" id="PTHR33908:SF3">
    <property type="entry name" value="UNDECAPRENYL PHOSPHATE-ALPHA-4-AMINO-4-DEOXY-L-ARABINOSE ARABINOSYL TRANSFERASE"/>
    <property type="match status" value="1"/>
</dbReference>
<dbReference type="GO" id="GO:0010041">
    <property type="term" value="P:response to iron(III) ion"/>
    <property type="evidence" value="ECO:0007669"/>
    <property type="project" value="TreeGrafter"/>
</dbReference>
<evidence type="ECO:0000256" key="3">
    <source>
        <dbReference type="ARBA" id="ARBA00022676"/>
    </source>
</evidence>
<sequence length="469" mass="55167">MLIIIKNFWNILLIALMGLFIFILFFHINQIPFASSDESRHGVSALEMIYNHNYIINSWAGQPDMWNLKPILSFLPTCLMILLFGKSILAIRLFSLLCAIFLCNLVCYYTIKKYNIYTAILFISLLFTTSLLIRNHAFRSGDIDSFFILCQIIATLSLATKYDHFHITLAAFFSSLAFLAKSWHALFLGLPFLISYGYLIKSHRFNIKAILYPVICFSLPILIWLGIRYQYDGFAFIKEMVRYDLIKRSSHMIENHIHGWNYFIKILFNNFGLIFLTFIFSIFYSYKYRKKHFLTYDIIIYLSAILSSLLIYSMAKTKLYHYGYTHIILICLVTSILIGRDINKYTRYFIIILSFIAVIFAFTNLHKISSIHLPDYYYQLQKNAYPKYNTLYVPQHIEQNERLAIMVFGNFNYDKIKYGKPISKALVFYRDQGNDNSDINRCHPITEKVTELKNKHDQNEISLFSCKNL</sequence>
<comment type="caution">
    <text evidence="9">The sequence shown here is derived from an EMBL/GenBank/DDBJ whole genome shotgun (WGS) entry which is preliminary data.</text>
</comment>
<dbReference type="AlphaFoldDB" id="A0A318NCC2"/>
<dbReference type="GO" id="GO:0016763">
    <property type="term" value="F:pentosyltransferase activity"/>
    <property type="evidence" value="ECO:0007669"/>
    <property type="project" value="TreeGrafter"/>
</dbReference>
<reference evidence="9 10" key="1">
    <citation type="submission" date="2018-05" db="EMBL/GenBank/DDBJ databases">
        <title>Reference genomes for bee gut microbiota database.</title>
        <authorList>
            <person name="Ellegaard K.M."/>
        </authorList>
    </citation>
    <scope>NUCLEOTIDE SEQUENCE [LARGE SCALE GENOMIC DNA]</scope>
    <source>
        <strain evidence="9 10">ESL0284</strain>
    </source>
</reference>
<feature type="transmembrane region" description="Helical" evidence="8">
    <location>
        <begin position="345"/>
        <end position="365"/>
    </location>
</feature>
<organism evidence="9 10">
    <name type="scientific">Commensalibacter melissae</name>
    <dbReference type="NCBI Taxonomy" id="2070537"/>
    <lineage>
        <taxon>Bacteria</taxon>
        <taxon>Pseudomonadati</taxon>
        <taxon>Pseudomonadota</taxon>
        <taxon>Alphaproteobacteria</taxon>
        <taxon>Acetobacterales</taxon>
        <taxon>Acetobacteraceae</taxon>
    </lineage>
</organism>
<dbReference type="PANTHER" id="PTHR33908">
    <property type="entry name" value="MANNOSYLTRANSFERASE YKCB-RELATED"/>
    <property type="match status" value="1"/>
</dbReference>
<dbReference type="GO" id="GO:0005886">
    <property type="term" value="C:plasma membrane"/>
    <property type="evidence" value="ECO:0007669"/>
    <property type="project" value="UniProtKB-SubCell"/>
</dbReference>
<keyword evidence="7 8" id="KW-0472">Membrane</keyword>